<organism evidence="4 5">
    <name type="scientific">Aphidius gifuensis</name>
    <name type="common">Parasitoid wasp</name>
    <dbReference type="NCBI Taxonomy" id="684658"/>
    <lineage>
        <taxon>Eukaryota</taxon>
        <taxon>Metazoa</taxon>
        <taxon>Ecdysozoa</taxon>
        <taxon>Arthropoda</taxon>
        <taxon>Hexapoda</taxon>
        <taxon>Insecta</taxon>
        <taxon>Pterygota</taxon>
        <taxon>Neoptera</taxon>
        <taxon>Endopterygota</taxon>
        <taxon>Hymenoptera</taxon>
        <taxon>Apocrita</taxon>
        <taxon>Ichneumonoidea</taxon>
        <taxon>Braconidae</taxon>
        <taxon>Aphidiinae</taxon>
        <taxon>Aphidius</taxon>
    </lineage>
</organism>
<feature type="binding site" evidence="1">
    <location>
        <position position="327"/>
    </location>
    <ligand>
        <name>Zn(2+)</name>
        <dbReference type="ChEBI" id="CHEBI:29105"/>
        <note>catalytic</note>
    </ligand>
</feature>
<evidence type="ECO:0000313" key="5">
    <source>
        <dbReference type="Proteomes" id="UP000639338"/>
    </source>
</evidence>
<dbReference type="GO" id="GO:0046872">
    <property type="term" value="F:metal ion binding"/>
    <property type="evidence" value="ECO:0007669"/>
    <property type="project" value="UniProtKB-KW"/>
</dbReference>
<evidence type="ECO:0000313" key="4">
    <source>
        <dbReference type="EMBL" id="KAF7998216.1"/>
    </source>
</evidence>
<dbReference type="Gene3D" id="3.40.390.10">
    <property type="entry name" value="Collagenase (Catalytic Domain)"/>
    <property type="match status" value="1"/>
</dbReference>
<dbReference type="OrthoDB" id="7656072at2759"/>
<feature type="binding site" evidence="1">
    <location>
        <position position="331"/>
    </location>
    <ligand>
        <name>Zn(2+)</name>
        <dbReference type="ChEBI" id="CHEBI:29105"/>
        <note>catalytic</note>
    </ligand>
</feature>
<protein>
    <recommendedName>
        <fullName evidence="3">Peptidase M12B domain-containing protein</fullName>
    </recommendedName>
</protein>
<dbReference type="InterPro" id="IPR024079">
    <property type="entry name" value="MetalloPept_cat_dom_sf"/>
</dbReference>
<feature type="domain" description="Peptidase M12B" evidence="3">
    <location>
        <begin position="287"/>
        <end position="390"/>
    </location>
</feature>
<dbReference type="GO" id="GO:0004222">
    <property type="term" value="F:metalloendopeptidase activity"/>
    <property type="evidence" value="ECO:0007669"/>
    <property type="project" value="InterPro"/>
</dbReference>
<keyword evidence="1" id="KW-0862">Zinc</keyword>
<proteinExistence type="predicted"/>
<dbReference type="Proteomes" id="UP000639338">
    <property type="component" value="Unassembled WGS sequence"/>
</dbReference>
<keyword evidence="5" id="KW-1185">Reference proteome</keyword>
<sequence length="480" mass="55405">MNYYLNLTITCLIVFVKFKSSLSRNLDNEKTDRVLFSLNTPIWFSEGTHNSNKVLYKPVSPRSLHDALKFYENPKNMAGINIEKNKLGNWYFTKHIESSRKSNEVHEKLGEIWTELFGKLHNNFTVDKNIKDSRNFKRSLTKSHVEGLSYRVNYDLPVYDGPDPIYPRILLFVNFKENYTTDRDLRFYKLLIYLIAFWNSVDMEFTEFEFPSIKFHIAGIVVGNNEWAAPWLQPDPSFNSKFANNEKGWDNFYDYSNSNDPLPDQWDIPISQSDIGLCSNKNCWKPDISGMSVRGSTCNFLPRIKNAYTAILILDDYSFKGIGTAAHEIGHAFGAYHDGDTKSLCEEHGFVMTSARSKERSSVESWSWCSKYGILLKLRNYSKVCWNFRPSIDKINEVAKILPGHMVTPKDQCIARGYDDVCKKEISQCNALFCKKNAIFGLDKYIDMLENCEYANQPFAGSYCDPDSQCMNKKCLPISH</sequence>
<dbReference type="PROSITE" id="PS50215">
    <property type="entry name" value="ADAM_MEPRO"/>
    <property type="match status" value="1"/>
</dbReference>
<keyword evidence="1" id="KW-0479">Metal-binding</keyword>
<accession>A0A834Y436</accession>
<feature type="chain" id="PRO_5032410966" description="Peptidase M12B domain-containing protein" evidence="2">
    <location>
        <begin position="24"/>
        <end position="480"/>
    </location>
</feature>
<dbReference type="GO" id="GO:0006509">
    <property type="term" value="P:membrane protein ectodomain proteolysis"/>
    <property type="evidence" value="ECO:0007669"/>
    <property type="project" value="TreeGrafter"/>
</dbReference>
<dbReference type="EMBL" id="JACMRX010000001">
    <property type="protein sequence ID" value="KAF7998216.1"/>
    <property type="molecule type" value="Genomic_DNA"/>
</dbReference>
<keyword evidence="2" id="KW-0732">Signal</keyword>
<dbReference type="PANTHER" id="PTHR11905">
    <property type="entry name" value="ADAM A DISINTEGRIN AND METALLOPROTEASE DOMAIN"/>
    <property type="match status" value="1"/>
</dbReference>
<evidence type="ECO:0000259" key="3">
    <source>
        <dbReference type="PROSITE" id="PS50215"/>
    </source>
</evidence>
<gene>
    <name evidence="4" type="ORF">HCN44_009614</name>
</gene>
<evidence type="ECO:0000256" key="2">
    <source>
        <dbReference type="SAM" id="SignalP"/>
    </source>
</evidence>
<dbReference type="SUPFAM" id="SSF55486">
    <property type="entry name" value="Metalloproteases ('zincins'), catalytic domain"/>
    <property type="match status" value="1"/>
</dbReference>
<dbReference type="PANTHER" id="PTHR11905:SF249">
    <property type="entry name" value="SOL NARAE, ISOFORM C"/>
    <property type="match status" value="1"/>
</dbReference>
<name>A0A834Y436_APHGI</name>
<comment type="caution">
    <text evidence="4">The sequence shown here is derived from an EMBL/GenBank/DDBJ whole genome shotgun (WGS) entry which is preliminary data.</text>
</comment>
<evidence type="ECO:0000256" key="1">
    <source>
        <dbReference type="PROSITE-ProRule" id="PRU00276"/>
    </source>
</evidence>
<dbReference type="InterPro" id="IPR001590">
    <property type="entry name" value="Peptidase_M12B"/>
</dbReference>
<reference evidence="4 5" key="1">
    <citation type="submission" date="2020-08" db="EMBL/GenBank/DDBJ databases">
        <title>Aphidius gifuensis genome sequencing and assembly.</title>
        <authorList>
            <person name="Du Z."/>
        </authorList>
    </citation>
    <scope>NUCLEOTIDE SEQUENCE [LARGE SCALE GENOMIC DNA]</scope>
    <source>
        <strain evidence="4">YNYX2018</strain>
        <tissue evidence="4">Adults</tissue>
    </source>
</reference>
<feature type="binding site" evidence="1">
    <location>
        <position position="337"/>
    </location>
    <ligand>
        <name>Zn(2+)</name>
        <dbReference type="ChEBI" id="CHEBI:29105"/>
        <note>catalytic</note>
    </ligand>
</feature>
<feature type="active site" evidence="1">
    <location>
        <position position="328"/>
    </location>
</feature>
<feature type="signal peptide" evidence="2">
    <location>
        <begin position="1"/>
        <end position="23"/>
    </location>
</feature>
<dbReference type="AlphaFoldDB" id="A0A834Y436"/>
<comment type="caution">
    <text evidence="1">Lacks conserved residue(s) required for the propagation of feature annotation.</text>
</comment>